<feature type="region of interest" description="Disordered" evidence="2">
    <location>
        <begin position="1"/>
        <end position="27"/>
    </location>
</feature>
<accession>A0A8J8AZA4</accession>
<dbReference type="GO" id="GO:0016787">
    <property type="term" value="F:hydrolase activity"/>
    <property type="evidence" value="ECO:0007669"/>
    <property type="project" value="UniProtKB-KW"/>
</dbReference>
<dbReference type="InterPro" id="IPR041999">
    <property type="entry name" value="Sortase_D_1"/>
</dbReference>
<reference evidence="3" key="2">
    <citation type="submission" date="2021-04" db="EMBL/GenBank/DDBJ databases">
        <authorList>
            <person name="Karlyshev A.V."/>
        </authorList>
    </citation>
    <scope>NUCLEOTIDE SEQUENCE</scope>
    <source>
        <strain evidence="3">LMG 29479</strain>
    </source>
</reference>
<dbReference type="InterPro" id="IPR022445">
    <property type="entry name" value="Sortase_proteobact_type"/>
</dbReference>
<dbReference type="EMBL" id="JAGQFT010000032">
    <property type="protein sequence ID" value="MBR0562043.1"/>
    <property type="molecule type" value="Genomic_DNA"/>
</dbReference>
<evidence type="ECO:0000256" key="1">
    <source>
        <dbReference type="ARBA" id="ARBA00022801"/>
    </source>
</evidence>
<dbReference type="Pfam" id="PF04203">
    <property type="entry name" value="Sortase"/>
    <property type="match status" value="1"/>
</dbReference>
<dbReference type="InterPro" id="IPR005754">
    <property type="entry name" value="Sortase"/>
</dbReference>
<dbReference type="CDD" id="cd05828">
    <property type="entry name" value="Sortase_D_1"/>
    <property type="match status" value="1"/>
</dbReference>
<proteinExistence type="predicted"/>
<name>A0A8J8AZA4_9GAMM</name>
<dbReference type="EC" id="3.4.22.-" evidence="3"/>
<comment type="caution">
    <text evidence="3">The sequence shown here is derived from an EMBL/GenBank/DDBJ whole genome shotgun (WGS) entry which is preliminary data.</text>
</comment>
<evidence type="ECO:0000313" key="4">
    <source>
        <dbReference type="EMBL" id="MBS7457866.1"/>
    </source>
</evidence>
<dbReference type="SUPFAM" id="SSF63817">
    <property type="entry name" value="Sortase"/>
    <property type="match status" value="1"/>
</dbReference>
<organism evidence="3">
    <name type="scientific">Coralloluteibacterium stylophorae</name>
    <dbReference type="NCBI Taxonomy" id="1776034"/>
    <lineage>
        <taxon>Bacteria</taxon>
        <taxon>Pseudomonadati</taxon>
        <taxon>Pseudomonadota</taxon>
        <taxon>Gammaproteobacteria</taxon>
        <taxon>Lysobacterales</taxon>
        <taxon>Lysobacteraceae</taxon>
        <taxon>Coralloluteibacterium</taxon>
    </lineage>
</organism>
<sequence>MSAGFGPGGSRVPHEVRAQRSAGARRGRPRRWLPTLLLGAAGLCAMQAGWIHAKAALAQALLQHAWVRTLDDGHAHRPWPGADMAPVARLRVARLGIDQIVLAGDSGRVLAFGPGWAPASTAPGGGAGTRVVSGHRDTHFAWLADLRPGDALELDSASGARRYRVASTRVADSRRERIPVGDADVLLLVTCWPFDAVVAGGPQRYLVHAVPEAPAAIPLSAPLSENETTS</sequence>
<dbReference type="Gene3D" id="2.40.260.10">
    <property type="entry name" value="Sortase"/>
    <property type="match status" value="1"/>
</dbReference>
<gene>
    <name evidence="4" type="ORF">KB893_012065</name>
    <name evidence="3" type="ORF">KB893_05880</name>
</gene>
<dbReference type="NCBIfam" id="TIGR03784">
    <property type="entry name" value="marine_sortase"/>
    <property type="match status" value="1"/>
</dbReference>
<keyword evidence="1 3" id="KW-0378">Hydrolase</keyword>
<dbReference type="EMBL" id="JAGQFT020000007">
    <property type="protein sequence ID" value="MBS7457866.1"/>
    <property type="molecule type" value="Genomic_DNA"/>
</dbReference>
<protein>
    <submittedName>
        <fullName evidence="3">Class GN sortase</fullName>
        <ecNumber evidence="3">3.4.22.-</ecNumber>
    </submittedName>
</protein>
<reference evidence="4 5" key="1">
    <citation type="journal article" date="2021" name="Microbiol. Resour. Announc.">
        <title>Draft Genome Sequence of Coralloluteibacterium stylophorae LMG 29479T.</title>
        <authorList>
            <person name="Karlyshev A.V."/>
            <person name="Kudryashova E.B."/>
            <person name="Ariskina E.V."/>
            <person name="Conroy A.P."/>
            <person name="Abidueva E.Y."/>
        </authorList>
    </citation>
    <scope>NUCLEOTIDE SEQUENCE [LARGE SCALE GENOMIC DNA]</scope>
    <source>
        <strain evidence="4 5">LMG 29479</strain>
    </source>
</reference>
<dbReference type="Proteomes" id="UP000675747">
    <property type="component" value="Unassembled WGS sequence"/>
</dbReference>
<dbReference type="AlphaFoldDB" id="A0A8J8AZA4"/>
<evidence type="ECO:0000313" key="5">
    <source>
        <dbReference type="Proteomes" id="UP000675747"/>
    </source>
</evidence>
<evidence type="ECO:0000256" key="2">
    <source>
        <dbReference type="SAM" id="MobiDB-lite"/>
    </source>
</evidence>
<dbReference type="RefSeq" id="WP_211926008.1">
    <property type="nucleotide sequence ID" value="NZ_JAGQFT020000007.1"/>
</dbReference>
<dbReference type="InterPro" id="IPR023365">
    <property type="entry name" value="Sortase_dom-sf"/>
</dbReference>
<evidence type="ECO:0000313" key="3">
    <source>
        <dbReference type="EMBL" id="MBR0562043.1"/>
    </source>
</evidence>
<keyword evidence="5" id="KW-1185">Reference proteome</keyword>